<evidence type="ECO:0000259" key="9">
    <source>
        <dbReference type="Pfam" id="PF05036"/>
    </source>
</evidence>
<dbReference type="Proteomes" id="UP001267638">
    <property type="component" value="Unassembled WGS sequence"/>
</dbReference>
<evidence type="ECO:0000256" key="3">
    <source>
        <dbReference type="ARBA" id="ARBA00023316"/>
    </source>
</evidence>
<keyword evidence="4" id="KW-0564">Palmitate</keyword>
<dbReference type="InterPro" id="IPR007730">
    <property type="entry name" value="SPOR-like_dom"/>
</dbReference>
<dbReference type="EC" id="4.2.2.-" evidence="4"/>
<feature type="signal peptide" evidence="7">
    <location>
        <begin position="1"/>
        <end position="29"/>
    </location>
</feature>
<dbReference type="SUPFAM" id="SSF110997">
    <property type="entry name" value="Sporulation related repeat"/>
    <property type="match status" value="1"/>
</dbReference>
<dbReference type="InterPro" id="IPR036908">
    <property type="entry name" value="RlpA-like_sf"/>
</dbReference>
<evidence type="ECO:0000256" key="6">
    <source>
        <dbReference type="SAM" id="MobiDB-lite"/>
    </source>
</evidence>
<keyword evidence="4" id="KW-1003">Cell membrane</keyword>
<evidence type="ECO:0000256" key="7">
    <source>
        <dbReference type="SAM" id="SignalP"/>
    </source>
</evidence>
<feature type="chain" id="PRO_5046078607" description="Endolytic peptidoglycan transglycosylase RlpA" evidence="7">
    <location>
        <begin position="30"/>
        <end position="300"/>
    </location>
</feature>
<accession>A0ABU1X654</accession>
<dbReference type="Gene3D" id="3.30.70.1070">
    <property type="entry name" value="Sporulation related repeat"/>
    <property type="match status" value="1"/>
</dbReference>
<organism evidence="10 11">
    <name type="scientific">Sphingobium xenophagum</name>
    <dbReference type="NCBI Taxonomy" id="121428"/>
    <lineage>
        <taxon>Bacteria</taxon>
        <taxon>Pseudomonadati</taxon>
        <taxon>Pseudomonadota</taxon>
        <taxon>Alphaproteobacteria</taxon>
        <taxon>Sphingomonadales</taxon>
        <taxon>Sphingomonadaceae</taxon>
        <taxon>Sphingobium</taxon>
    </lineage>
</organism>
<evidence type="ECO:0000256" key="1">
    <source>
        <dbReference type="ARBA" id="ARBA00022729"/>
    </source>
</evidence>
<feature type="domain" description="RlpA-like protein double-psi beta-barrel" evidence="8">
    <location>
        <begin position="74"/>
        <end position="163"/>
    </location>
</feature>
<keyword evidence="1 7" id="KW-0732">Signal</keyword>
<feature type="compositionally biased region" description="Pro residues" evidence="6">
    <location>
        <begin position="216"/>
        <end position="228"/>
    </location>
</feature>
<protein>
    <recommendedName>
        <fullName evidence="4">Endolytic peptidoglycan transglycosylase RlpA</fullName>
        <ecNumber evidence="4">4.2.2.-</ecNumber>
    </recommendedName>
</protein>
<dbReference type="Pfam" id="PF05036">
    <property type="entry name" value="SPOR"/>
    <property type="match status" value="1"/>
</dbReference>
<dbReference type="InterPro" id="IPR012997">
    <property type="entry name" value="RplA"/>
</dbReference>
<feature type="domain" description="SPOR" evidence="9">
    <location>
        <begin position="231"/>
        <end position="289"/>
    </location>
</feature>
<dbReference type="HAMAP" id="MF_02071">
    <property type="entry name" value="RlpA"/>
    <property type="match status" value="1"/>
</dbReference>
<keyword evidence="2 4" id="KW-0456">Lyase</keyword>
<comment type="subcellular location">
    <subcellularLocation>
        <location evidence="4">Cell membrane</location>
        <topology evidence="4">Lipid-anchor</topology>
    </subcellularLocation>
</comment>
<comment type="caution">
    <text evidence="10">The sequence shown here is derived from an EMBL/GenBank/DDBJ whole genome shotgun (WGS) entry which is preliminary data.</text>
</comment>
<comment type="similarity">
    <text evidence="4 5">Belongs to the RlpA family.</text>
</comment>
<dbReference type="PANTHER" id="PTHR34183">
    <property type="entry name" value="ENDOLYTIC PEPTIDOGLYCAN TRANSGLYCOSYLASE RLPA"/>
    <property type="match status" value="1"/>
</dbReference>
<proteinExistence type="inferred from homology"/>
<dbReference type="Gene3D" id="2.40.40.10">
    <property type="entry name" value="RlpA-like domain"/>
    <property type="match status" value="1"/>
</dbReference>
<dbReference type="NCBIfam" id="TIGR00413">
    <property type="entry name" value="rlpA"/>
    <property type="match status" value="1"/>
</dbReference>
<dbReference type="CDD" id="cd22268">
    <property type="entry name" value="DPBB_RlpA-like"/>
    <property type="match status" value="1"/>
</dbReference>
<reference evidence="10 11" key="1">
    <citation type="submission" date="2023-07" db="EMBL/GenBank/DDBJ databases">
        <title>Sorghum-associated microbial communities from plants grown in Nebraska, USA.</title>
        <authorList>
            <person name="Schachtman D."/>
        </authorList>
    </citation>
    <scope>NUCLEOTIDE SEQUENCE [LARGE SCALE GENOMIC DNA]</scope>
    <source>
        <strain evidence="10 11">4256</strain>
    </source>
</reference>
<dbReference type="SUPFAM" id="SSF50685">
    <property type="entry name" value="Barwin-like endoglucanases"/>
    <property type="match status" value="1"/>
</dbReference>
<name>A0ABU1X654_SPHXE</name>
<dbReference type="EMBL" id="JAVDWV010000027">
    <property type="protein sequence ID" value="MDR7157048.1"/>
    <property type="molecule type" value="Genomic_DNA"/>
</dbReference>
<dbReference type="PANTHER" id="PTHR34183:SF1">
    <property type="entry name" value="ENDOLYTIC PEPTIDOGLYCAN TRANSGLYCOSYLASE RLPA"/>
    <property type="match status" value="1"/>
</dbReference>
<comment type="function">
    <text evidence="4">Lytic transglycosylase with a strong preference for naked glycan strands that lack stem peptides.</text>
</comment>
<evidence type="ECO:0000313" key="11">
    <source>
        <dbReference type="Proteomes" id="UP001267638"/>
    </source>
</evidence>
<keyword evidence="4" id="KW-0472">Membrane</keyword>
<evidence type="ECO:0000256" key="5">
    <source>
        <dbReference type="RuleBase" id="RU003495"/>
    </source>
</evidence>
<keyword evidence="3 4" id="KW-0961">Cell wall biogenesis/degradation</keyword>
<dbReference type="InterPro" id="IPR009009">
    <property type="entry name" value="RlpA-like_DPBB"/>
</dbReference>
<dbReference type="PROSITE" id="PS51257">
    <property type="entry name" value="PROKAR_LIPOPROTEIN"/>
    <property type="match status" value="1"/>
</dbReference>
<keyword evidence="11" id="KW-1185">Reference proteome</keyword>
<evidence type="ECO:0000256" key="4">
    <source>
        <dbReference type="HAMAP-Rule" id="MF_02071"/>
    </source>
</evidence>
<evidence type="ECO:0000256" key="2">
    <source>
        <dbReference type="ARBA" id="ARBA00023239"/>
    </source>
</evidence>
<evidence type="ECO:0000259" key="8">
    <source>
        <dbReference type="Pfam" id="PF03330"/>
    </source>
</evidence>
<evidence type="ECO:0000313" key="10">
    <source>
        <dbReference type="EMBL" id="MDR7157048.1"/>
    </source>
</evidence>
<dbReference type="Pfam" id="PF03330">
    <property type="entry name" value="DPBB_1"/>
    <property type="match status" value="1"/>
</dbReference>
<feature type="region of interest" description="Disordered" evidence="6">
    <location>
        <begin position="203"/>
        <end position="230"/>
    </location>
</feature>
<gene>
    <name evidence="4" type="primary">rlpA</name>
    <name evidence="10" type="ORF">J2W40_003895</name>
</gene>
<dbReference type="InterPro" id="IPR034718">
    <property type="entry name" value="RlpA"/>
</dbReference>
<dbReference type="InterPro" id="IPR036680">
    <property type="entry name" value="SPOR-like_sf"/>
</dbReference>
<keyword evidence="4 10" id="KW-0449">Lipoprotein</keyword>
<sequence length="300" mass="31398">MRSSNRIGGQCLAAGALLLLAACAGEPPAAPPTTLARPPVQKTPLVADEPVIVGAAYTIGGVTYTPEDEPQYDAVGYAGWYGEEVEGNKTANGEAFMPMAITAAHKTLPLPSYVEVTALDTGKTILVRINDRGPFANDRLIDLSRGAAEQLGIMGEGAAPVRVRRVNPPEQDRALLRAHQRAAERLETPASLLTPLRTKLPAPLSPAITPKAVTPRPAPSSRPSPPPAIRGGYVVQVGAFASRERAEALAKRIGATAVESGNLWRVRFGPYPTRTAAQAGVRAAAAGGFENAPIIANDAR</sequence>
<dbReference type="RefSeq" id="WP_310227582.1">
    <property type="nucleotide sequence ID" value="NZ_JAVDWV010000027.1"/>
</dbReference>